<reference evidence="4" key="1">
    <citation type="journal article" date="2023" name="G3 (Bethesda)">
        <title>Whole genome assemblies of Zophobas morio and Tenebrio molitor.</title>
        <authorList>
            <person name="Kaur S."/>
            <person name="Stinson S.A."/>
            <person name="diCenzo G.C."/>
        </authorList>
    </citation>
    <scope>NUCLEOTIDE SEQUENCE</scope>
    <source>
        <strain evidence="4">QUZm001</strain>
    </source>
</reference>
<dbReference type="Pfam" id="PF00147">
    <property type="entry name" value="Fibrinogen_C"/>
    <property type="match status" value="1"/>
</dbReference>
<keyword evidence="5" id="KW-1185">Reference proteome</keyword>
<proteinExistence type="predicted"/>
<dbReference type="Proteomes" id="UP001168821">
    <property type="component" value="Unassembled WGS sequence"/>
</dbReference>
<feature type="domain" description="Fibrinogen C-terminal" evidence="3">
    <location>
        <begin position="250"/>
        <end position="469"/>
    </location>
</feature>
<dbReference type="PANTHER" id="PTHR19143">
    <property type="entry name" value="FIBRINOGEN/TENASCIN/ANGIOPOEITIN"/>
    <property type="match status" value="1"/>
</dbReference>
<dbReference type="AlphaFoldDB" id="A0AA38I0Q0"/>
<feature type="chain" id="PRO_5041394099" description="Fibrinogen C-terminal domain-containing protein" evidence="2">
    <location>
        <begin position="19"/>
        <end position="469"/>
    </location>
</feature>
<name>A0AA38I0Q0_9CUCU</name>
<dbReference type="EMBL" id="JALNTZ010000007">
    <property type="protein sequence ID" value="KAJ3647163.1"/>
    <property type="molecule type" value="Genomic_DNA"/>
</dbReference>
<dbReference type="PANTHER" id="PTHR19143:SF458">
    <property type="entry name" value="FIBRINOGEN C-TERMINAL DOMAIN-CONTAINING PROTEIN-RELATED"/>
    <property type="match status" value="1"/>
</dbReference>
<dbReference type="SMART" id="SM00186">
    <property type="entry name" value="FBG"/>
    <property type="match status" value="1"/>
</dbReference>
<protein>
    <recommendedName>
        <fullName evidence="3">Fibrinogen C-terminal domain-containing protein</fullName>
    </recommendedName>
</protein>
<comment type="caution">
    <text evidence="4">The sequence shown here is derived from an EMBL/GenBank/DDBJ whole genome shotgun (WGS) entry which is preliminary data.</text>
</comment>
<evidence type="ECO:0000259" key="3">
    <source>
        <dbReference type="PROSITE" id="PS51406"/>
    </source>
</evidence>
<dbReference type="InterPro" id="IPR036056">
    <property type="entry name" value="Fibrinogen-like_C"/>
</dbReference>
<dbReference type="PROSITE" id="PS51406">
    <property type="entry name" value="FIBRINOGEN_C_2"/>
    <property type="match status" value="1"/>
</dbReference>
<gene>
    <name evidence="4" type="ORF">Zmor_024697</name>
</gene>
<dbReference type="InterPro" id="IPR050373">
    <property type="entry name" value="Fibrinogen_C-term_domain"/>
</dbReference>
<dbReference type="NCBIfam" id="NF040941">
    <property type="entry name" value="GGGWT_bact"/>
    <property type="match status" value="1"/>
</dbReference>
<dbReference type="InterPro" id="IPR002181">
    <property type="entry name" value="Fibrinogen_a/b/g_C_dom"/>
</dbReference>
<keyword evidence="2" id="KW-0732">Signal</keyword>
<evidence type="ECO:0000256" key="2">
    <source>
        <dbReference type="SAM" id="SignalP"/>
    </source>
</evidence>
<dbReference type="InterPro" id="IPR014716">
    <property type="entry name" value="Fibrinogen_a/b/g_C_1"/>
</dbReference>
<feature type="signal peptide" evidence="2">
    <location>
        <begin position="1"/>
        <end position="18"/>
    </location>
</feature>
<keyword evidence="1" id="KW-0175">Coiled coil</keyword>
<evidence type="ECO:0000313" key="4">
    <source>
        <dbReference type="EMBL" id="KAJ3647163.1"/>
    </source>
</evidence>
<feature type="coiled-coil region" evidence="1">
    <location>
        <begin position="60"/>
        <end position="186"/>
    </location>
</feature>
<dbReference type="SUPFAM" id="SSF56496">
    <property type="entry name" value="Fibrinogen C-terminal domain-like"/>
    <property type="match status" value="1"/>
</dbReference>
<dbReference type="GO" id="GO:0005615">
    <property type="term" value="C:extracellular space"/>
    <property type="evidence" value="ECO:0007669"/>
    <property type="project" value="TreeGrafter"/>
</dbReference>
<sequence>MVSKIVLLLTLLFRNVFLNPSDTDDFSVLSTSKNQAKLQLTVNDPSFVRAELLLEIHTTLDALKESVNNLQNIKQEIIEEVENVVEEKISIYEADLKEQLSQTKTEILSETKENVIRQLTEAKNEMTIQINAVKESGFSLYSIIEKKLIETKDEVLDKMSNLQTHFTNLENQLKETKQQIVAETKENVKLEVIENNFKIYDTELKNELDKTKKEILTTTEHQLSLAKDEIFNGITVGLLKTQVKIINEVQQCRTVPSDCKEVQRRGYNSSGIYNIQPMISLQNFLVWCDMSTRGGGWTYVLNRFDGSENFYLNWTDYKQGFGNLSGEHWLGLDHLYELTNSKPTELLFELMDWDSKTVYALYNRFQIGSQAEDYKIKSLGAYNGTAGNSFREHDGAKFSTADNDHSSTGTCASSFEGGWWYTSCLQVDLSAKYIKNPTPGTYYQSAINWNEFHGYNYSLKEARMMIRTI</sequence>
<dbReference type="Gene3D" id="3.90.215.10">
    <property type="entry name" value="Gamma Fibrinogen, chain A, domain 1"/>
    <property type="match status" value="1"/>
</dbReference>
<organism evidence="4 5">
    <name type="scientific">Zophobas morio</name>
    <dbReference type="NCBI Taxonomy" id="2755281"/>
    <lineage>
        <taxon>Eukaryota</taxon>
        <taxon>Metazoa</taxon>
        <taxon>Ecdysozoa</taxon>
        <taxon>Arthropoda</taxon>
        <taxon>Hexapoda</taxon>
        <taxon>Insecta</taxon>
        <taxon>Pterygota</taxon>
        <taxon>Neoptera</taxon>
        <taxon>Endopterygota</taxon>
        <taxon>Coleoptera</taxon>
        <taxon>Polyphaga</taxon>
        <taxon>Cucujiformia</taxon>
        <taxon>Tenebrionidae</taxon>
        <taxon>Zophobas</taxon>
    </lineage>
</organism>
<evidence type="ECO:0000313" key="5">
    <source>
        <dbReference type="Proteomes" id="UP001168821"/>
    </source>
</evidence>
<accession>A0AA38I0Q0</accession>
<evidence type="ECO:0000256" key="1">
    <source>
        <dbReference type="SAM" id="Coils"/>
    </source>
</evidence>
<dbReference type="CDD" id="cd00087">
    <property type="entry name" value="FReD"/>
    <property type="match status" value="1"/>
</dbReference>